<evidence type="ECO:0000259" key="2">
    <source>
        <dbReference type="Pfam" id="PF13649"/>
    </source>
</evidence>
<accession>A0A1H9PHM8</accession>
<dbReference type="RefSeq" id="WP_093047233.1">
    <property type="nucleotide sequence ID" value="NZ_FOGT01000001.1"/>
</dbReference>
<dbReference type="Proteomes" id="UP000198571">
    <property type="component" value="Unassembled WGS sequence"/>
</dbReference>
<organism evidence="3 4">
    <name type="scientific">Salipaludibacillus aurantiacus</name>
    <dbReference type="NCBI Taxonomy" id="1601833"/>
    <lineage>
        <taxon>Bacteria</taxon>
        <taxon>Bacillati</taxon>
        <taxon>Bacillota</taxon>
        <taxon>Bacilli</taxon>
        <taxon>Bacillales</taxon>
        <taxon>Bacillaceae</taxon>
    </lineage>
</organism>
<dbReference type="PANTHER" id="PTHR43861">
    <property type="entry name" value="TRANS-ACONITATE 2-METHYLTRANSFERASE-RELATED"/>
    <property type="match status" value="1"/>
</dbReference>
<dbReference type="GO" id="GO:0032259">
    <property type="term" value="P:methylation"/>
    <property type="evidence" value="ECO:0007669"/>
    <property type="project" value="UniProtKB-KW"/>
</dbReference>
<keyword evidence="1 3" id="KW-0808">Transferase</keyword>
<gene>
    <name evidence="3" type="ORF">SAMN05518684_101308</name>
</gene>
<evidence type="ECO:0000313" key="4">
    <source>
        <dbReference type="Proteomes" id="UP000198571"/>
    </source>
</evidence>
<dbReference type="SUPFAM" id="SSF53335">
    <property type="entry name" value="S-adenosyl-L-methionine-dependent methyltransferases"/>
    <property type="match status" value="1"/>
</dbReference>
<dbReference type="InterPro" id="IPR041698">
    <property type="entry name" value="Methyltransf_25"/>
</dbReference>
<dbReference type="InterPro" id="IPR029063">
    <property type="entry name" value="SAM-dependent_MTases_sf"/>
</dbReference>
<dbReference type="STRING" id="1601833.SAMN05518684_101308"/>
<evidence type="ECO:0000313" key="3">
    <source>
        <dbReference type="EMBL" id="SER47359.1"/>
    </source>
</evidence>
<keyword evidence="3" id="KW-0489">Methyltransferase</keyword>
<dbReference type="EMBL" id="FOGT01000001">
    <property type="protein sequence ID" value="SER47359.1"/>
    <property type="molecule type" value="Genomic_DNA"/>
</dbReference>
<dbReference type="AlphaFoldDB" id="A0A1H9PHM8"/>
<proteinExistence type="predicted"/>
<dbReference type="GO" id="GO:0008168">
    <property type="term" value="F:methyltransferase activity"/>
    <property type="evidence" value="ECO:0007669"/>
    <property type="project" value="UniProtKB-KW"/>
</dbReference>
<dbReference type="OrthoDB" id="146133at2"/>
<evidence type="ECO:0000256" key="1">
    <source>
        <dbReference type="ARBA" id="ARBA00022679"/>
    </source>
</evidence>
<protein>
    <submittedName>
        <fullName evidence="3">Methyltransferase domain-containing protein</fullName>
    </submittedName>
</protein>
<feature type="domain" description="Methyltransferase" evidence="2">
    <location>
        <begin position="163"/>
        <end position="257"/>
    </location>
</feature>
<reference evidence="4" key="1">
    <citation type="submission" date="2016-10" db="EMBL/GenBank/DDBJ databases">
        <authorList>
            <person name="Varghese N."/>
            <person name="Submissions S."/>
        </authorList>
    </citation>
    <scope>NUCLEOTIDE SEQUENCE [LARGE SCALE GENOMIC DNA]</scope>
    <source>
        <strain evidence="4">S9</strain>
    </source>
</reference>
<name>A0A1H9PHM8_9BACI</name>
<dbReference type="CDD" id="cd02440">
    <property type="entry name" value="AdoMet_MTases"/>
    <property type="match status" value="1"/>
</dbReference>
<dbReference type="Gene3D" id="3.40.50.150">
    <property type="entry name" value="Vaccinia Virus protein VP39"/>
    <property type="match status" value="1"/>
</dbReference>
<dbReference type="Pfam" id="PF13649">
    <property type="entry name" value="Methyltransf_25"/>
    <property type="match status" value="1"/>
</dbReference>
<keyword evidence="4" id="KW-1185">Reference proteome</keyword>
<sequence length="329" mass="37395">MSELNRFIHARHWMKSNENFLTTWHAHVGYKLDLFHHFAENTSVSQVADHCSIDLPLLNRWVEVGLEVGHLKKSVRGKIKAKKKMVKYASAQSSESVGILLREMMELHIPALLEYPELMKSGERITYLEDKFAEVVAETSTLLEKAAVGPVLKWIKKEQPNSIVDMGCGYGGYLKNIHDRFPDIQLQGVEINKQVCEKAEAALGGAVPVYNGDMVEFIESFNNKVDLVMAHNLLYYFPKEEREGLYTKISRILNKGGSVTFITPVMGAKYGQTFTTAFNTFMTVHDNLYPLPTLDEIKRDSKKAKLKVKEVTPLIKEGGWYLVTLRKTK</sequence>